<evidence type="ECO:0000313" key="1">
    <source>
        <dbReference type="EMBL" id="TFK67619.1"/>
    </source>
</evidence>
<sequence length="295" mass="32874">MMTLGDPILLTPPGAVFARNCSAVGALALLSWECIITVRQEHWYIWRNPSKVIKSLYLFSRYFALSSLLFGFFFMIHVCSDDLARPETCRVWFGFLVFGTQLLLMCIEILLMLRVYALYERRRLVGGCLTAVFCGCNAAEGVFGMRSLLASSFDSNCLATTTPQDVALYAAFLLFTQLVIFGFTAFKRRSAITRGWLRAPIIQVTARDGILMFVGVAGLVIASVPYAMFVEAVAHYIYPWISAFLSIGACRLIINMQRLQRRSLSPATSTSPPDSTVEFTTDIEIETGIPQSFIA</sequence>
<name>A0ACD3AQP0_9AGAR</name>
<evidence type="ECO:0000313" key="2">
    <source>
        <dbReference type="Proteomes" id="UP000308600"/>
    </source>
</evidence>
<reference evidence="1 2" key="1">
    <citation type="journal article" date="2019" name="Nat. Ecol. Evol.">
        <title>Megaphylogeny resolves global patterns of mushroom evolution.</title>
        <authorList>
            <person name="Varga T."/>
            <person name="Krizsan K."/>
            <person name="Foldi C."/>
            <person name="Dima B."/>
            <person name="Sanchez-Garcia M."/>
            <person name="Sanchez-Ramirez S."/>
            <person name="Szollosi G.J."/>
            <person name="Szarkandi J.G."/>
            <person name="Papp V."/>
            <person name="Albert L."/>
            <person name="Andreopoulos W."/>
            <person name="Angelini C."/>
            <person name="Antonin V."/>
            <person name="Barry K.W."/>
            <person name="Bougher N.L."/>
            <person name="Buchanan P."/>
            <person name="Buyck B."/>
            <person name="Bense V."/>
            <person name="Catcheside P."/>
            <person name="Chovatia M."/>
            <person name="Cooper J."/>
            <person name="Damon W."/>
            <person name="Desjardin D."/>
            <person name="Finy P."/>
            <person name="Geml J."/>
            <person name="Haridas S."/>
            <person name="Hughes K."/>
            <person name="Justo A."/>
            <person name="Karasinski D."/>
            <person name="Kautmanova I."/>
            <person name="Kiss B."/>
            <person name="Kocsube S."/>
            <person name="Kotiranta H."/>
            <person name="LaButti K.M."/>
            <person name="Lechner B.E."/>
            <person name="Liimatainen K."/>
            <person name="Lipzen A."/>
            <person name="Lukacs Z."/>
            <person name="Mihaltcheva S."/>
            <person name="Morgado L.N."/>
            <person name="Niskanen T."/>
            <person name="Noordeloos M.E."/>
            <person name="Ohm R.A."/>
            <person name="Ortiz-Santana B."/>
            <person name="Ovrebo C."/>
            <person name="Racz N."/>
            <person name="Riley R."/>
            <person name="Savchenko A."/>
            <person name="Shiryaev A."/>
            <person name="Soop K."/>
            <person name="Spirin V."/>
            <person name="Szebenyi C."/>
            <person name="Tomsovsky M."/>
            <person name="Tulloss R.E."/>
            <person name="Uehling J."/>
            <person name="Grigoriev I.V."/>
            <person name="Vagvolgyi C."/>
            <person name="Papp T."/>
            <person name="Martin F.M."/>
            <person name="Miettinen O."/>
            <person name="Hibbett D.S."/>
            <person name="Nagy L.G."/>
        </authorList>
    </citation>
    <scope>NUCLEOTIDE SEQUENCE [LARGE SCALE GENOMIC DNA]</scope>
    <source>
        <strain evidence="1 2">NL-1719</strain>
    </source>
</reference>
<proteinExistence type="predicted"/>
<dbReference type="EMBL" id="ML208371">
    <property type="protein sequence ID" value="TFK67619.1"/>
    <property type="molecule type" value="Genomic_DNA"/>
</dbReference>
<protein>
    <submittedName>
        <fullName evidence="1">Uncharacterized protein</fullName>
    </submittedName>
</protein>
<dbReference type="Proteomes" id="UP000308600">
    <property type="component" value="Unassembled WGS sequence"/>
</dbReference>
<keyword evidence="2" id="KW-1185">Reference proteome</keyword>
<accession>A0ACD3AQP0</accession>
<organism evidence="1 2">
    <name type="scientific">Pluteus cervinus</name>
    <dbReference type="NCBI Taxonomy" id="181527"/>
    <lineage>
        <taxon>Eukaryota</taxon>
        <taxon>Fungi</taxon>
        <taxon>Dikarya</taxon>
        <taxon>Basidiomycota</taxon>
        <taxon>Agaricomycotina</taxon>
        <taxon>Agaricomycetes</taxon>
        <taxon>Agaricomycetidae</taxon>
        <taxon>Agaricales</taxon>
        <taxon>Pluteineae</taxon>
        <taxon>Pluteaceae</taxon>
        <taxon>Pluteus</taxon>
    </lineage>
</organism>
<gene>
    <name evidence="1" type="ORF">BDN72DRAFT_960863</name>
</gene>